<dbReference type="Pfam" id="PF00460">
    <property type="entry name" value="Flg_bb_rod"/>
    <property type="match status" value="1"/>
</dbReference>
<organism evidence="10 11">
    <name type="scientific">Paracoccus homiensis</name>
    <dbReference type="NCBI Taxonomy" id="364199"/>
    <lineage>
        <taxon>Bacteria</taxon>
        <taxon>Pseudomonadati</taxon>
        <taxon>Pseudomonadota</taxon>
        <taxon>Alphaproteobacteria</taxon>
        <taxon>Rhodobacterales</taxon>
        <taxon>Paracoccaceae</taxon>
        <taxon>Paracoccus</taxon>
    </lineage>
</organism>
<evidence type="ECO:0000256" key="2">
    <source>
        <dbReference type="ARBA" id="ARBA00004613"/>
    </source>
</evidence>
<dbReference type="EMBL" id="FOHO01000007">
    <property type="protein sequence ID" value="SET61619.1"/>
    <property type="molecule type" value="Genomic_DNA"/>
</dbReference>
<dbReference type="InterPro" id="IPR002371">
    <property type="entry name" value="FlgK"/>
</dbReference>
<evidence type="ECO:0000256" key="1">
    <source>
        <dbReference type="ARBA" id="ARBA00004117"/>
    </source>
</evidence>
<dbReference type="Proteomes" id="UP000199180">
    <property type="component" value="Unassembled WGS sequence"/>
</dbReference>
<dbReference type="STRING" id="364199.SAMN04489858_10749"/>
<dbReference type="RefSeq" id="WP_090734878.1">
    <property type="nucleotide sequence ID" value="NZ_FOHO01000007.1"/>
</dbReference>
<dbReference type="PANTHER" id="PTHR30033:SF2">
    <property type="entry name" value="FLAGELLAR HOOK PROTEIN"/>
    <property type="match status" value="1"/>
</dbReference>
<evidence type="ECO:0000259" key="9">
    <source>
        <dbReference type="Pfam" id="PF22638"/>
    </source>
</evidence>
<evidence type="ECO:0000313" key="10">
    <source>
        <dbReference type="EMBL" id="SET61619.1"/>
    </source>
</evidence>
<dbReference type="InterPro" id="IPR010930">
    <property type="entry name" value="Flg_bb/hook_C_dom"/>
</dbReference>
<dbReference type="Pfam" id="PF06429">
    <property type="entry name" value="Flg_bbr_C"/>
    <property type="match status" value="1"/>
</dbReference>
<keyword evidence="10" id="KW-0969">Cilium</keyword>
<dbReference type="NCBIfam" id="TIGR02492">
    <property type="entry name" value="flgK_ends"/>
    <property type="match status" value="1"/>
</dbReference>
<dbReference type="GO" id="GO:0009425">
    <property type="term" value="C:bacterial-type flagellum basal body"/>
    <property type="evidence" value="ECO:0007669"/>
    <property type="project" value="UniProtKB-SubCell"/>
</dbReference>
<dbReference type="Pfam" id="PF22638">
    <property type="entry name" value="FlgK_D1"/>
    <property type="match status" value="1"/>
</dbReference>
<evidence type="ECO:0000256" key="6">
    <source>
        <dbReference type="ARBA" id="ARBA00023143"/>
    </source>
</evidence>
<evidence type="ECO:0000256" key="4">
    <source>
        <dbReference type="ARBA" id="ARBA00016244"/>
    </source>
</evidence>
<evidence type="ECO:0000256" key="3">
    <source>
        <dbReference type="ARBA" id="ARBA00009677"/>
    </source>
</evidence>
<dbReference type="GO" id="GO:0009424">
    <property type="term" value="C:bacterial-type flagellum hook"/>
    <property type="evidence" value="ECO:0007669"/>
    <property type="project" value="InterPro"/>
</dbReference>
<dbReference type="PANTHER" id="PTHR30033">
    <property type="entry name" value="FLAGELLAR HOOK-ASSOCIATED PROTEIN 1"/>
    <property type="match status" value="1"/>
</dbReference>
<name>A0A1I0FTT3_9RHOB</name>
<keyword evidence="6" id="KW-0975">Bacterial flagellum</keyword>
<keyword evidence="10" id="KW-0282">Flagellum</keyword>
<comment type="subcellular location">
    <subcellularLocation>
        <location evidence="1">Bacterial flagellum basal body</location>
    </subcellularLocation>
    <subcellularLocation>
        <location evidence="2">Secreted</location>
    </subcellularLocation>
</comment>
<keyword evidence="10" id="KW-0966">Cell projection</keyword>
<dbReference type="InterPro" id="IPR001444">
    <property type="entry name" value="Flag_bb_rod_N"/>
</dbReference>
<evidence type="ECO:0000259" key="7">
    <source>
        <dbReference type="Pfam" id="PF00460"/>
    </source>
</evidence>
<dbReference type="InterPro" id="IPR053927">
    <property type="entry name" value="FlgK_helical"/>
</dbReference>
<proteinExistence type="inferred from homology"/>
<dbReference type="OrthoDB" id="7181295at2"/>
<dbReference type="GO" id="GO:0044780">
    <property type="term" value="P:bacterial-type flagellum assembly"/>
    <property type="evidence" value="ECO:0007669"/>
    <property type="project" value="InterPro"/>
</dbReference>
<evidence type="ECO:0000313" key="11">
    <source>
        <dbReference type="Proteomes" id="UP000199180"/>
    </source>
</evidence>
<dbReference type="GO" id="GO:0005576">
    <property type="term" value="C:extracellular region"/>
    <property type="evidence" value="ECO:0007669"/>
    <property type="project" value="UniProtKB-SubCell"/>
</dbReference>
<evidence type="ECO:0000259" key="8">
    <source>
        <dbReference type="Pfam" id="PF06429"/>
    </source>
</evidence>
<dbReference type="GO" id="GO:0005198">
    <property type="term" value="F:structural molecule activity"/>
    <property type="evidence" value="ECO:0007669"/>
    <property type="project" value="InterPro"/>
</dbReference>
<sequence length="485" mass="49984">MSIAKALSNAVSGLTATARGTETVASNLANIMTPGYARREMAVSAQTMGGAGGGVRIDGITRVVNAGLMAEMRAAGSAQAEAATRLQFLNAAEDLIGLPGEAGGLGSALSGFQSALLEAGARPDDELRLANVLSSAQGLASRLNAASDAVQAMRGEADHAIARDVAALNTGLERVAYLNKRISIITAEGNDPSSLVDERQAVIDQISTIVPVQEIAREHGKVALFTTEGATLLDGSTPAQFGFAEMPQIAAGQTPDNSLMSRLVVNGAELSASQMRLFAGGSLQGHFSVRDELAPQLQQELDTLALDLHDRLASAAADPTIGAGGAGFFTDGGSRADLSTVVGLAGRLSVNAALDPTQGGDLWRIRSGTGAATAGPAGDTAQLNRLTAALDKAQAAPATGVLLGNATLAQRIAGLESLTSTRRVSVEADSAIRNSRYETISGRFMADGVDSDAEMQKLLEYEQAYAANARVIQAIEEMMDQILRL</sequence>
<feature type="domain" description="Flagellar basal body rod protein N-terminal" evidence="7">
    <location>
        <begin position="7"/>
        <end position="36"/>
    </location>
</feature>
<feature type="domain" description="Flagellar hook-associated protein FlgK helical" evidence="9">
    <location>
        <begin position="101"/>
        <end position="312"/>
    </location>
</feature>
<feature type="domain" description="Flagellar basal-body/hook protein C-terminal" evidence="8">
    <location>
        <begin position="448"/>
        <end position="485"/>
    </location>
</feature>
<gene>
    <name evidence="10" type="ORF">SAMN04489858_10749</name>
</gene>
<dbReference type="SUPFAM" id="SSF64518">
    <property type="entry name" value="Phase 1 flagellin"/>
    <property type="match status" value="1"/>
</dbReference>
<dbReference type="AlphaFoldDB" id="A0A1I0FTT3"/>
<accession>A0A1I0FTT3</accession>
<keyword evidence="5" id="KW-0964">Secreted</keyword>
<reference evidence="10 11" key="1">
    <citation type="submission" date="2016-10" db="EMBL/GenBank/DDBJ databases">
        <authorList>
            <person name="de Groot N.N."/>
        </authorList>
    </citation>
    <scope>NUCLEOTIDE SEQUENCE [LARGE SCALE GENOMIC DNA]</scope>
    <source>
        <strain evidence="10 11">DSM 17862</strain>
    </source>
</reference>
<protein>
    <recommendedName>
        <fullName evidence="4">Flagellar hook-associated protein 1</fullName>
    </recommendedName>
</protein>
<comment type="similarity">
    <text evidence="3">Belongs to the flagella basal body rod proteins family.</text>
</comment>
<evidence type="ECO:0000256" key="5">
    <source>
        <dbReference type="ARBA" id="ARBA00022525"/>
    </source>
</evidence>
<keyword evidence="11" id="KW-1185">Reference proteome</keyword>